<evidence type="ECO:0000256" key="1">
    <source>
        <dbReference type="SAM" id="Phobius"/>
    </source>
</evidence>
<dbReference type="Proteomes" id="UP000663852">
    <property type="component" value="Unassembled WGS sequence"/>
</dbReference>
<organism evidence="3 4">
    <name type="scientific">Adineta ricciae</name>
    <name type="common">Rotifer</name>
    <dbReference type="NCBI Taxonomy" id="249248"/>
    <lineage>
        <taxon>Eukaryota</taxon>
        <taxon>Metazoa</taxon>
        <taxon>Spiralia</taxon>
        <taxon>Gnathifera</taxon>
        <taxon>Rotifera</taxon>
        <taxon>Eurotatoria</taxon>
        <taxon>Bdelloidea</taxon>
        <taxon>Adinetida</taxon>
        <taxon>Adinetidae</taxon>
        <taxon>Adineta</taxon>
    </lineage>
</organism>
<keyword evidence="4" id="KW-1185">Reference proteome</keyword>
<evidence type="ECO:0000313" key="4">
    <source>
        <dbReference type="Proteomes" id="UP000663828"/>
    </source>
</evidence>
<keyword evidence="1" id="KW-1133">Transmembrane helix</keyword>
<feature type="transmembrane region" description="Helical" evidence="1">
    <location>
        <begin position="142"/>
        <end position="163"/>
    </location>
</feature>
<proteinExistence type="predicted"/>
<sequence>MFIFNENLSRVRRKRFLYYYFSLFLAIAYPTFLYLGLVVIYPCDSTQWDYASILCGLSNCYLENSYLLVTLDWALDNGMRLLVILVLILRVVYKKRRLQQSVWWKKQRRMTIQLLMISSLYFIAVIEQIVDSSYATEIQANYVFELLYLICLLMPILCIAIVLEFH</sequence>
<evidence type="ECO:0000313" key="3">
    <source>
        <dbReference type="EMBL" id="CAF1610875.1"/>
    </source>
</evidence>
<evidence type="ECO:0000313" key="2">
    <source>
        <dbReference type="EMBL" id="CAF1208047.1"/>
    </source>
</evidence>
<protein>
    <submittedName>
        <fullName evidence="3">Uncharacterized protein</fullName>
    </submittedName>
</protein>
<dbReference type="EMBL" id="CAJNOJ010000153">
    <property type="protein sequence ID" value="CAF1208047.1"/>
    <property type="molecule type" value="Genomic_DNA"/>
</dbReference>
<keyword evidence="1" id="KW-0812">Transmembrane</keyword>
<reference evidence="3" key="1">
    <citation type="submission" date="2021-02" db="EMBL/GenBank/DDBJ databases">
        <authorList>
            <person name="Nowell W R."/>
        </authorList>
    </citation>
    <scope>NUCLEOTIDE SEQUENCE</scope>
</reference>
<feature type="transmembrane region" description="Helical" evidence="1">
    <location>
        <begin position="17"/>
        <end position="41"/>
    </location>
</feature>
<keyword evidence="1" id="KW-0472">Membrane</keyword>
<dbReference type="Proteomes" id="UP000663828">
    <property type="component" value="Unassembled WGS sequence"/>
</dbReference>
<feature type="transmembrane region" description="Helical" evidence="1">
    <location>
        <begin position="73"/>
        <end position="93"/>
    </location>
</feature>
<name>A0A816BLG1_ADIRI</name>
<dbReference type="AlphaFoldDB" id="A0A816BLG1"/>
<comment type="caution">
    <text evidence="3">The sequence shown here is derived from an EMBL/GenBank/DDBJ whole genome shotgun (WGS) entry which is preliminary data.</text>
</comment>
<gene>
    <name evidence="2" type="ORF">EDS130_LOCUS25731</name>
    <name evidence="3" type="ORF">XAT740_LOCUS48882</name>
</gene>
<feature type="transmembrane region" description="Helical" evidence="1">
    <location>
        <begin position="114"/>
        <end position="130"/>
    </location>
</feature>
<dbReference type="EMBL" id="CAJNOR010007107">
    <property type="protein sequence ID" value="CAF1610875.1"/>
    <property type="molecule type" value="Genomic_DNA"/>
</dbReference>
<accession>A0A816BLG1</accession>